<reference evidence="1" key="1">
    <citation type="journal article" date="2020" name="mSystems">
        <title>Genome- and Community-Level Interaction Insights into Carbon Utilization and Element Cycling Functions of Hydrothermarchaeota in Hydrothermal Sediment.</title>
        <authorList>
            <person name="Zhou Z."/>
            <person name="Liu Y."/>
            <person name="Xu W."/>
            <person name="Pan J."/>
            <person name="Luo Z.H."/>
            <person name="Li M."/>
        </authorList>
    </citation>
    <scope>NUCLEOTIDE SEQUENCE [LARGE SCALE GENOMIC DNA]</scope>
    <source>
        <strain evidence="1">HyVt-233</strain>
    </source>
</reference>
<name>A0A7C0U379_DESA2</name>
<dbReference type="Proteomes" id="UP000886289">
    <property type="component" value="Unassembled WGS sequence"/>
</dbReference>
<accession>A0A7C0U379</accession>
<proteinExistence type="predicted"/>
<gene>
    <name evidence="1" type="ORF">ENG63_06765</name>
</gene>
<protein>
    <submittedName>
        <fullName evidence="1">Uncharacterized protein</fullName>
    </submittedName>
</protein>
<comment type="caution">
    <text evidence="1">The sequence shown here is derived from an EMBL/GenBank/DDBJ whole genome shotgun (WGS) entry which is preliminary data.</text>
</comment>
<evidence type="ECO:0000313" key="1">
    <source>
        <dbReference type="EMBL" id="HDD44542.1"/>
    </source>
</evidence>
<dbReference type="EMBL" id="DRBS01000254">
    <property type="protein sequence ID" value="HDD44542.1"/>
    <property type="molecule type" value="Genomic_DNA"/>
</dbReference>
<organism evidence="1">
    <name type="scientific">Desulfofervidus auxilii</name>
    <dbReference type="NCBI Taxonomy" id="1621989"/>
    <lineage>
        <taxon>Bacteria</taxon>
        <taxon>Pseudomonadati</taxon>
        <taxon>Thermodesulfobacteriota</taxon>
        <taxon>Candidatus Desulfofervidia</taxon>
        <taxon>Candidatus Desulfofervidales</taxon>
        <taxon>Candidatus Desulfofervidaceae</taxon>
        <taxon>Candidatus Desulfofervidus</taxon>
    </lineage>
</organism>
<dbReference type="AlphaFoldDB" id="A0A7C0U379"/>
<sequence>MASKFATWGRTYGGTTLEALGGFLERLGSFLELLKERKAEKRKEMEQQALRQFLVSKLKERGVTGIPTTAYATIREPISLEESKPIPVEQLPTREVPIKGPEIPLETLPLERTPMSFLQLLGLFEPPKKQYAPRIPPTVQAQLQLYNLLIQEFNRNPSIKIQRAMENIRKRLLRRYGIDVTQMEKLPPGFPQ</sequence>